<dbReference type="InterPro" id="IPR012338">
    <property type="entry name" value="Beta-lactam/transpept-like"/>
</dbReference>
<dbReference type="SUPFAM" id="SSF56601">
    <property type="entry name" value="beta-lactamase/transpeptidase-like"/>
    <property type="match status" value="1"/>
</dbReference>
<reference evidence="2 3" key="1">
    <citation type="submission" date="2017-12" db="EMBL/GenBank/DDBJ databases">
        <title>Sequencing the genomes of 1000 Actinobacteria strains.</title>
        <authorList>
            <person name="Klenk H.-P."/>
        </authorList>
    </citation>
    <scope>NUCLEOTIDE SEQUENCE [LARGE SCALE GENOMIC DNA]</scope>
    <source>
        <strain evidence="2 3">DSM 44489</strain>
    </source>
</reference>
<dbReference type="InterPro" id="IPR007887">
    <property type="entry name" value="MecA_N"/>
</dbReference>
<dbReference type="AlphaFoldDB" id="A0A2N3VB38"/>
<dbReference type="GO" id="GO:0008658">
    <property type="term" value="F:penicillin binding"/>
    <property type="evidence" value="ECO:0007669"/>
    <property type="project" value="TreeGrafter"/>
</dbReference>
<dbReference type="RefSeq" id="WP_245914468.1">
    <property type="nucleotide sequence ID" value="NZ_PJMW01000002.1"/>
</dbReference>
<keyword evidence="3" id="KW-1185">Reference proteome</keyword>
<evidence type="ECO:0000313" key="2">
    <source>
        <dbReference type="EMBL" id="PKV78840.1"/>
    </source>
</evidence>
<dbReference type="Proteomes" id="UP000233766">
    <property type="component" value="Unassembled WGS sequence"/>
</dbReference>
<dbReference type="InterPro" id="IPR050515">
    <property type="entry name" value="Beta-lactam/transpept"/>
</dbReference>
<sequence>MDVWGSRRFRVRGAMAIAGVATLAIALCSCGVGGKTSESETVVQRFTEYLDDQDYGKAADLTSYPAAASATMKQMFEGLHSGTVDYEASQVIDLDKQSAIFSMEVAWNFGEKKDWTYTLQGTVRKLAIGWRISWEPAVVMPQLTNNRTVKLVRTTAKPPPKVVDLPGETLMTEQTLNVIKIDPSRTGDLVGTTNALADAIEPVAPLITGPSLMQQLAASQGKPIVAVNLRDGDFAILEPRMAKVPGVVMEKQPKLISADRRTRSPMLDALREVWQDSLEATAGWGVQIFEADGRFVSQVAGYQGPAGPDIAATMDQRLQRAAEDAVVSAGTAATVVAMQPSTGAVVAVAQNSYATEKGPIAFTGLFPAGGTMELFRTVAAATKNKPPQDVTVQEAAEAATALGVGVDFKVAGLDEVTGRISTPGRSTEQVRQGAGADAVQVSPFGMAIAATAISRGSVVPPMIEAGKPGTTDTPVPALPQPAVDRLRAMMNEGINKPETAALRGFRDITAFAARGGADGWLLATMGDLVFAVHIADVDSGDATSRLAAVLLKSLATPEP</sequence>
<dbReference type="GO" id="GO:0005886">
    <property type="term" value="C:plasma membrane"/>
    <property type="evidence" value="ECO:0007669"/>
    <property type="project" value="TreeGrafter"/>
</dbReference>
<accession>A0A2N3VB38</accession>
<proteinExistence type="predicted"/>
<dbReference type="GO" id="GO:0071972">
    <property type="term" value="F:peptidoglycan L,D-transpeptidase activity"/>
    <property type="evidence" value="ECO:0007669"/>
    <property type="project" value="TreeGrafter"/>
</dbReference>
<gene>
    <name evidence="2" type="ORF">ATK86_3223</name>
</gene>
<dbReference type="Gene3D" id="3.40.710.10">
    <property type="entry name" value="DD-peptidase/beta-lactamase superfamily"/>
    <property type="match status" value="2"/>
</dbReference>
<dbReference type="SUPFAM" id="SSF54427">
    <property type="entry name" value="NTF2-like"/>
    <property type="match status" value="1"/>
</dbReference>
<feature type="domain" description="NTF2-like N-terminal transpeptidase" evidence="1">
    <location>
        <begin position="42"/>
        <end position="146"/>
    </location>
</feature>
<dbReference type="EMBL" id="PJMW01000002">
    <property type="protein sequence ID" value="PKV78840.1"/>
    <property type="molecule type" value="Genomic_DNA"/>
</dbReference>
<protein>
    <submittedName>
        <fullName evidence="2">Cell division protein FtsI/penicillin-binding protein 2</fullName>
    </submittedName>
</protein>
<name>A0A2N3VB38_9NOCA</name>
<dbReference type="Pfam" id="PF05223">
    <property type="entry name" value="MecA_N"/>
    <property type="match status" value="1"/>
</dbReference>
<evidence type="ECO:0000313" key="3">
    <source>
        <dbReference type="Proteomes" id="UP000233766"/>
    </source>
</evidence>
<dbReference type="PANTHER" id="PTHR30627">
    <property type="entry name" value="PEPTIDOGLYCAN D,D-TRANSPEPTIDASE"/>
    <property type="match status" value="1"/>
</dbReference>
<keyword evidence="2" id="KW-0132">Cell division</keyword>
<dbReference type="PANTHER" id="PTHR30627:SF24">
    <property type="entry name" value="PENICILLIN-BINDING PROTEIN 4B"/>
    <property type="match status" value="1"/>
</dbReference>
<dbReference type="GO" id="GO:0046677">
    <property type="term" value="P:response to antibiotic"/>
    <property type="evidence" value="ECO:0007669"/>
    <property type="project" value="InterPro"/>
</dbReference>
<organism evidence="2 3">
    <name type="scientific">Nocardia fluminea</name>
    <dbReference type="NCBI Taxonomy" id="134984"/>
    <lineage>
        <taxon>Bacteria</taxon>
        <taxon>Bacillati</taxon>
        <taxon>Actinomycetota</taxon>
        <taxon>Actinomycetes</taxon>
        <taxon>Mycobacteriales</taxon>
        <taxon>Nocardiaceae</taxon>
        <taxon>Nocardia</taxon>
    </lineage>
</organism>
<dbReference type="PROSITE" id="PS51257">
    <property type="entry name" value="PROKAR_LIPOPROTEIN"/>
    <property type="match status" value="1"/>
</dbReference>
<dbReference type="InterPro" id="IPR032710">
    <property type="entry name" value="NTF2-like_dom_sf"/>
</dbReference>
<evidence type="ECO:0000259" key="1">
    <source>
        <dbReference type="Pfam" id="PF05223"/>
    </source>
</evidence>
<dbReference type="GO" id="GO:0071555">
    <property type="term" value="P:cell wall organization"/>
    <property type="evidence" value="ECO:0007669"/>
    <property type="project" value="TreeGrafter"/>
</dbReference>
<dbReference type="GO" id="GO:0051301">
    <property type="term" value="P:cell division"/>
    <property type="evidence" value="ECO:0007669"/>
    <property type="project" value="UniProtKB-KW"/>
</dbReference>
<comment type="caution">
    <text evidence="2">The sequence shown here is derived from an EMBL/GenBank/DDBJ whole genome shotgun (WGS) entry which is preliminary data.</text>
</comment>
<keyword evidence="2" id="KW-0131">Cell cycle</keyword>